<accession>A0ABR9ZSU4</accession>
<comment type="caution">
    <text evidence="5">The sequence shown here is derived from an EMBL/GenBank/DDBJ whole genome shotgun (WGS) entry which is preliminary data.</text>
</comment>
<keyword evidence="6" id="KW-1185">Reference proteome</keyword>
<dbReference type="EMBL" id="JADKNH010000005">
    <property type="protein sequence ID" value="MBF4693515.1"/>
    <property type="molecule type" value="Genomic_DNA"/>
</dbReference>
<dbReference type="InterPro" id="IPR012093">
    <property type="entry name" value="Pirin"/>
</dbReference>
<dbReference type="InterPro" id="IPR011051">
    <property type="entry name" value="RmlC_Cupin_sf"/>
</dbReference>
<evidence type="ECO:0000259" key="3">
    <source>
        <dbReference type="Pfam" id="PF02678"/>
    </source>
</evidence>
<evidence type="ECO:0000259" key="4">
    <source>
        <dbReference type="Pfam" id="PF05726"/>
    </source>
</evidence>
<name>A0ABR9ZSU4_9FIRM</name>
<sequence length="338" mass="38709">MDQVFLKISPLGFVWETQDPFLYCVHHRDDYPEGNEVLGPKETLEGRLLGEDFDERNAWKMYHGKTVPGFPEHPHRGFETVTVVLEGYIDHFDSAGASGRYGDGDVQWMTAGSGLQHAEMFPLIKANERNPLHLFQIWLNLPKKNKFVAPHYKMLWNEEIPKIKKKDEFGKISEIILIAGEFEGEMSAAPAPDSWASEPEHKLSIWVVKMEAHAKLTIENTSATLNRSLYLYKGSELMVNASVLKVNHSGQLKPLERIDIQNGSEASEWLLLQGEPINEPVVQYGPFVMNTEQEIHEAYSDYHKTRFGGWPWERPDPVHSRETPRFAKYANGVKHFPK</sequence>
<dbReference type="Pfam" id="PF02678">
    <property type="entry name" value="Pirin"/>
    <property type="match status" value="1"/>
</dbReference>
<gene>
    <name evidence="5" type="ORF">ISU02_10305</name>
</gene>
<comment type="similarity">
    <text evidence="1 2">Belongs to the pirin family.</text>
</comment>
<reference evidence="5 6" key="1">
    <citation type="submission" date="2020-11" db="EMBL/GenBank/DDBJ databases">
        <title>Fusibacter basophilias sp. nov.</title>
        <authorList>
            <person name="Qiu D."/>
        </authorList>
    </citation>
    <scope>NUCLEOTIDE SEQUENCE [LARGE SCALE GENOMIC DNA]</scope>
    <source>
        <strain evidence="5 6">Q10-2</strain>
    </source>
</reference>
<dbReference type="InterPro" id="IPR008778">
    <property type="entry name" value="Pirin_C_dom"/>
</dbReference>
<evidence type="ECO:0000313" key="5">
    <source>
        <dbReference type="EMBL" id="MBF4693515.1"/>
    </source>
</evidence>
<dbReference type="CDD" id="cd02909">
    <property type="entry name" value="cupin_pirin_N"/>
    <property type="match status" value="1"/>
</dbReference>
<organism evidence="5 6">
    <name type="scientific">Fusibacter ferrireducens</name>
    <dbReference type="NCBI Taxonomy" id="2785058"/>
    <lineage>
        <taxon>Bacteria</taxon>
        <taxon>Bacillati</taxon>
        <taxon>Bacillota</taxon>
        <taxon>Clostridia</taxon>
        <taxon>Eubacteriales</taxon>
        <taxon>Eubacteriales Family XII. Incertae Sedis</taxon>
        <taxon>Fusibacter</taxon>
    </lineage>
</organism>
<protein>
    <submittedName>
        <fullName evidence="5">Pirin family protein</fullName>
    </submittedName>
</protein>
<feature type="domain" description="Pirin C-terminal" evidence="4">
    <location>
        <begin position="206"/>
        <end position="308"/>
    </location>
</feature>
<evidence type="ECO:0000256" key="1">
    <source>
        <dbReference type="ARBA" id="ARBA00008416"/>
    </source>
</evidence>
<feature type="domain" description="Pirin N-terminal" evidence="3">
    <location>
        <begin position="60"/>
        <end position="139"/>
    </location>
</feature>
<dbReference type="Gene3D" id="2.60.120.10">
    <property type="entry name" value="Jelly Rolls"/>
    <property type="match status" value="2"/>
</dbReference>
<dbReference type="RefSeq" id="WP_194701742.1">
    <property type="nucleotide sequence ID" value="NZ_JADKNH010000005.1"/>
</dbReference>
<dbReference type="Pfam" id="PF05726">
    <property type="entry name" value="Pirin_C"/>
    <property type="match status" value="1"/>
</dbReference>
<evidence type="ECO:0000256" key="2">
    <source>
        <dbReference type="RuleBase" id="RU003457"/>
    </source>
</evidence>
<dbReference type="SUPFAM" id="SSF51182">
    <property type="entry name" value="RmlC-like cupins"/>
    <property type="match status" value="1"/>
</dbReference>
<evidence type="ECO:0000313" key="6">
    <source>
        <dbReference type="Proteomes" id="UP000614200"/>
    </source>
</evidence>
<dbReference type="InterPro" id="IPR003829">
    <property type="entry name" value="Pirin_N_dom"/>
</dbReference>
<dbReference type="InterPro" id="IPR014710">
    <property type="entry name" value="RmlC-like_jellyroll"/>
</dbReference>
<dbReference type="PANTHER" id="PTHR13903:SF8">
    <property type="entry name" value="PIRIN"/>
    <property type="match status" value="1"/>
</dbReference>
<proteinExistence type="inferred from homology"/>
<dbReference type="Proteomes" id="UP000614200">
    <property type="component" value="Unassembled WGS sequence"/>
</dbReference>
<dbReference type="PANTHER" id="PTHR13903">
    <property type="entry name" value="PIRIN-RELATED"/>
    <property type="match status" value="1"/>
</dbReference>